<reference evidence="1 2" key="1">
    <citation type="submission" date="2019-08" db="EMBL/GenBank/DDBJ databases">
        <authorList>
            <person name="Alioto T."/>
            <person name="Alioto T."/>
            <person name="Gomez Garrido J."/>
        </authorList>
    </citation>
    <scope>NUCLEOTIDE SEQUENCE [LARGE SCALE GENOMIC DNA]</scope>
</reference>
<dbReference type="AlphaFoldDB" id="A0A5E4MST1"/>
<proteinExistence type="predicted"/>
<accession>A0A5E4MST1</accession>
<organism evidence="1 2">
    <name type="scientific">Cinara cedri</name>
    <dbReference type="NCBI Taxonomy" id="506608"/>
    <lineage>
        <taxon>Eukaryota</taxon>
        <taxon>Metazoa</taxon>
        <taxon>Ecdysozoa</taxon>
        <taxon>Arthropoda</taxon>
        <taxon>Hexapoda</taxon>
        <taxon>Insecta</taxon>
        <taxon>Pterygota</taxon>
        <taxon>Neoptera</taxon>
        <taxon>Paraneoptera</taxon>
        <taxon>Hemiptera</taxon>
        <taxon>Sternorrhyncha</taxon>
        <taxon>Aphidomorpha</taxon>
        <taxon>Aphidoidea</taxon>
        <taxon>Aphididae</taxon>
        <taxon>Lachninae</taxon>
        <taxon>Cinara</taxon>
    </lineage>
</organism>
<dbReference type="EMBL" id="CABPRJ010000969">
    <property type="protein sequence ID" value="VVC33472.1"/>
    <property type="molecule type" value="Genomic_DNA"/>
</dbReference>
<dbReference type="Proteomes" id="UP000325440">
    <property type="component" value="Unassembled WGS sequence"/>
</dbReference>
<gene>
    <name evidence="1" type="ORF">CINCED_3A009096</name>
</gene>
<evidence type="ECO:0000313" key="1">
    <source>
        <dbReference type="EMBL" id="VVC33472.1"/>
    </source>
</evidence>
<protein>
    <submittedName>
        <fullName evidence="1">Uncharacterized protein</fullName>
    </submittedName>
</protein>
<evidence type="ECO:0000313" key="2">
    <source>
        <dbReference type="Proteomes" id="UP000325440"/>
    </source>
</evidence>
<sequence>MARKDPPICETCGVECTVEHIIIDCLKYADSRSKYSIPYQLSEALQSDLQSNTNIVNFLKDTKLYNLI</sequence>
<dbReference type="OrthoDB" id="6621833at2759"/>
<keyword evidence="2" id="KW-1185">Reference proteome</keyword>
<name>A0A5E4MST1_9HEMI</name>